<evidence type="ECO:0000313" key="2">
    <source>
        <dbReference type="Proteomes" id="UP000694308"/>
    </source>
</evidence>
<reference evidence="1" key="1">
    <citation type="submission" date="2020-12" db="EMBL/GenBank/DDBJ databases">
        <title>Clostridium thailandense sp. nov., a novel acetogenic bacterium isolated from peat land soil in Thailand.</title>
        <authorList>
            <person name="Chaikitkaew S."/>
            <person name="Birkeland N.K."/>
        </authorList>
    </citation>
    <scope>NUCLEOTIDE SEQUENCE</scope>
    <source>
        <strain evidence="1">PL3</strain>
    </source>
</reference>
<evidence type="ECO:0000313" key="1">
    <source>
        <dbReference type="EMBL" id="MBV7272359.1"/>
    </source>
</evidence>
<dbReference type="EMBL" id="JAEEGC010000023">
    <property type="protein sequence ID" value="MBV7272359.1"/>
    <property type="molecule type" value="Genomic_DNA"/>
</dbReference>
<keyword evidence="2" id="KW-1185">Reference proteome</keyword>
<gene>
    <name evidence="1" type="ORF">I6U48_05445</name>
</gene>
<dbReference type="AlphaFoldDB" id="A0A949X1P6"/>
<proteinExistence type="predicted"/>
<protein>
    <submittedName>
        <fullName evidence="1">Uncharacterized protein</fullName>
    </submittedName>
</protein>
<name>A0A949X1P6_9CLOT</name>
<accession>A0A949X1P6</accession>
<organism evidence="1 2">
    <name type="scientific">Clostridium thailandense</name>
    <dbReference type="NCBI Taxonomy" id="2794346"/>
    <lineage>
        <taxon>Bacteria</taxon>
        <taxon>Bacillati</taxon>
        <taxon>Bacillota</taxon>
        <taxon>Clostridia</taxon>
        <taxon>Eubacteriales</taxon>
        <taxon>Clostridiaceae</taxon>
        <taxon>Clostridium</taxon>
    </lineage>
</organism>
<sequence length="113" mass="13032">MVFNTDISIALKDFNGCYVLQKFSIFKINEINKNFSSLGVEVYNKIICFKIKCPLCGKSHYYKYSINELIRKELSVGGCEALGLPLFYIGRYERVNQIVSMHNNMNKKICAML</sequence>
<comment type="caution">
    <text evidence="1">The sequence shown here is derived from an EMBL/GenBank/DDBJ whole genome shotgun (WGS) entry which is preliminary data.</text>
</comment>
<dbReference type="RefSeq" id="WP_218319392.1">
    <property type="nucleotide sequence ID" value="NZ_JAEEGC010000023.1"/>
</dbReference>
<dbReference type="Proteomes" id="UP000694308">
    <property type="component" value="Unassembled WGS sequence"/>
</dbReference>